<feature type="transmembrane region" description="Helical" evidence="2">
    <location>
        <begin position="237"/>
        <end position="258"/>
    </location>
</feature>
<feature type="region of interest" description="Disordered" evidence="1">
    <location>
        <begin position="369"/>
        <end position="392"/>
    </location>
</feature>
<sequence>MSAQRTGRWTRLLPAGYSLLLTLLITAPLLRPGYLLLRDAVSTPRSYPTDAALGLGDAAPRAVPQDALIAALSPLIDGGLLVKVVLLAALWAAGYGAAVLARELLATPLAAQLVAATLVVWNPYIAERLLQGHWSLLTGYAALPWTALAALRLRTAADPARFDRLRNWSALAGCLAAAGLTPTGALLAAVVAVTVAGWRRAPGVIALAFLSCAPWLVATAVSGVAAEPSDPAGVTAFAARAEPWLATVGSLAGLGGIWNAEAVPVSRTTAPAAVATILLLAVVLLGFRRVAAADADPDCTRTRRILLALAGAAVLLPALAATPAGLTVMEWLVVEIPGAGLLRDTQKYVALAAPGYALCAAAACLGSTRRTDTADTPDDERPEPADDHGDPARWSPALAALFIGVLTLPLLDLGWGVGGQLRAIEYPDSWHEIAERVDGPGDIAVLPGGMFRRFPYTGSAPVLDPAPRLLPRDVLQTGALPVHGATVTGEGARAQTVENLLLDGGPAGELAQLGVGWVLVERDTPGPLGDSAATLAQLTPVHNTGDLALYRVPDVRPRPVPEHRSLVVAAHILWALLLVAPLAVRSSGFVIRRVGR</sequence>
<feature type="transmembrane region" description="Helical" evidence="2">
    <location>
        <begin position="171"/>
        <end position="198"/>
    </location>
</feature>
<gene>
    <name evidence="3" type="ORF">ACH49Z_16725</name>
</gene>
<reference evidence="3 4" key="1">
    <citation type="submission" date="2024-10" db="EMBL/GenBank/DDBJ databases">
        <title>The Natural Products Discovery Center: Release of the First 8490 Sequenced Strains for Exploring Actinobacteria Biosynthetic Diversity.</title>
        <authorList>
            <person name="Kalkreuter E."/>
            <person name="Kautsar S.A."/>
            <person name="Yang D."/>
            <person name="Bader C.D."/>
            <person name="Teijaro C.N."/>
            <person name="Fluegel L."/>
            <person name="Davis C.M."/>
            <person name="Simpson J.R."/>
            <person name="Lauterbach L."/>
            <person name="Steele A.D."/>
            <person name="Gui C."/>
            <person name="Meng S."/>
            <person name="Li G."/>
            <person name="Viehrig K."/>
            <person name="Ye F."/>
            <person name="Su P."/>
            <person name="Kiefer A.F."/>
            <person name="Nichols A."/>
            <person name="Cepeda A.J."/>
            <person name="Yan W."/>
            <person name="Fan B."/>
            <person name="Jiang Y."/>
            <person name="Adhikari A."/>
            <person name="Zheng C.-J."/>
            <person name="Schuster L."/>
            <person name="Cowan T.M."/>
            <person name="Smanski M.J."/>
            <person name="Chevrette M.G."/>
            <person name="De Carvalho L.P.S."/>
            <person name="Shen B."/>
        </authorList>
    </citation>
    <scope>NUCLEOTIDE SEQUENCE [LARGE SCALE GENOMIC DNA]</scope>
    <source>
        <strain evidence="3 4">NPDC019377</strain>
    </source>
</reference>
<name>A0ABW7VY38_9NOCA</name>
<protein>
    <recommendedName>
        <fullName evidence="5">Transmembrane protein</fullName>
    </recommendedName>
</protein>
<dbReference type="Proteomes" id="UP001611494">
    <property type="component" value="Unassembled WGS sequence"/>
</dbReference>
<keyword evidence="2" id="KW-0472">Membrane</keyword>
<feature type="transmembrane region" description="Helical" evidence="2">
    <location>
        <begin position="80"/>
        <end position="101"/>
    </location>
</feature>
<feature type="transmembrane region" description="Helical" evidence="2">
    <location>
        <begin position="566"/>
        <end position="584"/>
    </location>
</feature>
<evidence type="ECO:0008006" key="5">
    <source>
        <dbReference type="Google" id="ProtNLM"/>
    </source>
</evidence>
<evidence type="ECO:0000313" key="4">
    <source>
        <dbReference type="Proteomes" id="UP001611494"/>
    </source>
</evidence>
<keyword evidence="2" id="KW-1133">Transmembrane helix</keyword>
<proteinExistence type="predicted"/>
<evidence type="ECO:0000256" key="1">
    <source>
        <dbReference type="SAM" id="MobiDB-lite"/>
    </source>
</evidence>
<organism evidence="3 4">
    <name type="scientific">Nocardia testacea</name>
    <dbReference type="NCBI Taxonomy" id="248551"/>
    <lineage>
        <taxon>Bacteria</taxon>
        <taxon>Bacillati</taxon>
        <taxon>Actinomycetota</taxon>
        <taxon>Actinomycetes</taxon>
        <taxon>Mycobacteriales</taxon>
        <taxon>Nocardiaceae</taxon>
        <taxon>Nocardia</taxon>
    </lineage>
</organism>
<dbReference type="EMBL" id="JBIRYL010000003">
    <property type="protein sequence ID" value="MFI2231489.1"/>
    <property type="molecule type" value="Genomic_DNA"/>
</dbReference>
<evidence type="ECO:0000256" key="2">
    <source>
        <dbReference type="SAM" id="Phobius"/>
    </source>
</evidence>
<keyword evidence="2" id="KW-0812">Transmembrane</keyword>
<evidence type="ECO:0000313" key="3">
    <source>
        <dbReference type="EMBL" id="MFI2231489.1"/>
    </source>
</evidence>
<feature type="transmembrane region" description="Helical" evidence="2">
    <location>
        <begin position="108"/>
        <end position="126"/>
    </location>
</feature>
<feature type="transmembrane region" description="Helical" evidence="2">
    <location>
        <begin position="204"/>
        <end position="225"/>
    </location>
</feature>
<accession>A0ABW7VY38</accession>
<feature type="transmembrane region" description="Helical" evidence="2">
    <location>
        <begin position="132"/>
        <end position="151"/>
    </location>
</feature>
<comment type="caution">
    <text evidence="3">The sequence shown here is derived from an EMBL/GenBank/DDBJ whole genome shotgun (WGS) entry which is preliminary data.</text>
</comment>
<feature type="transmembrane region" description="Helical" evidence="2">
    <location>
        <begin position="270"/>
        <end position="287"/>
    </location>
</feature>
<feature type="transmembrane region" description="Helical" evidence="2">
    <location>
        <begin position="12"/>
        <end position="30"/>
    </location>
</feature>
<dbReference type="RefSeq" id="WP_397062679.1">
    <property type="nucleotide sequence ID" value="NZ_JBIRYL010000003.1"/>
</dbReference>
<keyword evidence="4" id="KW-1185">Reference proteome</keyword>
<feature type="compositionally biased region" description="Basic and acidic residues" evidence="1">
    <location>
        <begin position="382"/>
        <end position="391"/>
    </location>
</feature>
<feature type="transmembrane region" description="Helical" evidence="2">
    <location>
        <begin position="307"/>
        <end position="328"/>
    </location>
</feature>